<reference evidence="6 7" key="1">
    <citation type="submission" date="2020-02" db="EMBL/GenBank/DDBJ databases">
        <authorList>
            <person name="Li G."/>
        </authorList>
    </citation>
    <scope>NUCLEOTIDE SEQUENCE [LARGE SCALE GENOMIC DNA]</scope>
    <source>
        <strain evidence="6 7">DSM 102029</strain>
    </source>
</reference>
<dbReference type="InterPro" id="IPR000524">
    <property type="entry name" value="Tscrpt_reg_HTH_GntR"/>
</dbReference>
<feature type="domain" description="HTH gntR-type" evidence="5">
    <location>
        <begin position="2"/>
        <end position="69"/>
    </location>
</feature>
<dbReference type="InterPro" id="IPR036390">
    <property type="entry name" value="WH_DNA-bd_sf"/>
</dbReference>
<dbReference type="InterPro" id="IPR008920">
    <property type="entry name" value="TF_FadR/GntR_C"/>
</dbReference>
<evidence type="ECO:0000256" key="2">
    <source>
        <dbReference type="ARBA" id="ARBA00023125"/>
    </source>
</evidence>
<dbReference type="EMBL" id="CP048630">
    <property type="protein sequence ID" value="QIB33113.1"/>
    <property type="molecule type" value="Genomic_DNA"/>
</dbReference>
<dbReference type="Pfam" id="PF07729">
    <property type="entry name" value="FCD"/>
    <property type="match status" value="1"/>
</dbReference>
<dbReference type="PANTHER" id="PTHR43537:SF24">
    <property type="entry name" value="GLUCONATE OPERON TRANSCRIPTIONAL REPRESSOR"/>
    <property type="match status" value="1"/>
</dbReference>
<keyword evidence="1" id="KW-0805">Transcription regulation</keyword>
<protein>
    <submittedName>
        <fullName evidence="6">GntR family transcriptional regulator</fullName>
    </submittedName>
</protein>
<dbReference type="PANTHER" id="PTHR43537">
    <property type="entry name" value="TRANSCRIPTIONAL REGULATOR, GNTR FAMILY"/>
    <property type="match status" value="1"/>
</dbReference>
<dbReference type="Gene3D" id="1.10.10.10">
    <property type="entry name" value="Winged helix-like DNA-binding domain superfamily/Winged helix DNA-binding domain"/>
    <property type="match status" value="1"/>
</dbReference>
<name>A0A6P1YLK4_9HYPH</name>
<dbReference type="PRINTS" id="PR00035">
    <property type="entry name" value="HTHGNTR"/>
</dbReference>
<sequence>MVQAVDRAYLAIRTGIMDGSFAVGAHLRAEPLAEQLGVSRTPVREALRRLDAEGLVNLVANHGAYVRGWSRRDMEEVFDLRIRLESYAAELGAHSMPDGDITRLEELDRRMREAATSPAPGKRDEVKELNTQFHRVIIEGSMSRRLALLLSTIVEAHLITRTFHTYTRADIERSMNHHSELIAAIRARDPQWASAIMQSHLRAARQVTLGAMPGFAEDEPGAVALGPAAGTPSLVSGRQALDGPA</sequence>
<gene>
    <name evidence="6" type="ORF">G3A50_04875</name>
</gene>
<feature type="region of interest" description="Disordered" evidence="4">
    <location>
        <begin position="226"/>
        <end position="245"/>
    </location>
</feature>
<evidence type="ECO:0000256" key="3">
    <source>
        <dbReference type="ARBA" id="ARBA00023163"/>
    </source>
</evidence>
<dbReference type="SUPFAM" id="SSF48008">
    <property type="entry name" value="GntR ligand-binding domain-like"/>
    <property type="match status" value="1"/>
</dbReference>
<evidence type="ECO:0000256" key="1">
    <source>
        <dbReference type="ARBA" id="ARBA00023015"/>
    </source>
</evidence>
<accession>A0A6P1YLK4</accession>
<dbReference type="SMART" id="SM00345">
    <property type="entry name" value="HTH_GNTR"/>
    <property type="match status" value="1"/>
</dbReference>
<dbReference type="GO" id="GO:0003700">
    <property type="term" value="F:DNA-binding transcription factor activity"/>
    <property type="evidence" value="ECO:0007669"/>
    <property type="project" value="InterPro"/>
</dbReference>
<dbReference type="Proteomes" id="UP000464751">
    <property type="component" value="Chromosome"/>
</dbReference>
<evidence type="ECO:0000256" key="4">
    <source>
        <dbReference type="SAM" id="MobiDB-lite"/>
    </source>
</evidence>
<dbReference type="SMART" id="SM00895">
    <property type="entry name" value="FCD"/>
    <property type="match status" value="1"/>
</dbReference>
<dbReference type="RefSeq" id="WP_163074211.1">
    <property type="nucleotide sequence ID" value="NZ_CP048630.1"/>
</dbReference>
<dbReference type="SUPFAM" id="SSF46785">
    <property type="entry name" value="Winged helix' DNA-binding domain"/>
    <property type="match status" value="1"/>
</dbReference>
<dbReference type="InterPro" id="IPR036388">
    <property type="entry name" value="WH-like_DNA-bd_sf"/>
</dbReference>
<dbReference type="AlphaFoldDB" id="A0A6P1YLK4"/>
<evidence type="ECO:0000313" key="7">
    <source>
        <dbReference type="Proteomes" id="UP000464751"/>
    </source>
</evidence>
<dbReference type="GO" id="GO:0003677">
    <property type="term" value="F:DNA binding"/>
    <property type="evidence" value="ECO:0007669"/>
    <property type="project" value="UniProtKB-KW"/>
</dbReference>
<dbReference type="Gene3D" id="1.20.120.530">
    <property type="entry name" value="GntR ligand-binding domain-like"/>
    <property type="match status" value="1"/>
</dbReference>
<dbReference type="InterPro" id="IPR011711">
    <property type="entry name" value="GntR_C"/>
</dbReference>
<evidence type="ECO:0000259" key="5">
    <source>
        <dbReference type="PROSITE" id="PS50949"/>
    </source>
</evidence>
<dbReference type="KEGG" id="apra:G3A50_04875"/>
<proteinExistence type="predicted"/>
<keyword evidence="3" id="KW-0804">Transcription</keyword>
<evidence type="ECO:0000313" key="6">
    <source>
        <dbReference type="EMBL" id="QIB33113.1"/>
    </source>
</evidence>
<dbReference type="Pfam" id="PF00392">
    <property type="entry name" value="GntR"/>
    <property type="match status" value="1"/>
</dbReference>
<dbReference type="PROSITE" id="PS50949">
    <property type="entry name" value="HTH_GNTR"/>
    <property type="match status" value="1"/>
</dbReference>
<organism evidence="6 7">
    <name type="scientific">Ancylobacter pratisalsi</name>
    <dbReference type="NCBI Taxonomy" id="1745854"/>
    <lineage>
        <taxon>Bacteria</taxon>
        <taxon>Pseudomonadati</taxon>
        <taxon>Pseudomonadota</taxon>
        <taxon>Alphaproteobacteria</taxon>
        <taxon>Hyphomicrobiales</taxon>
        <taxon>Xanthobacteraceae</taxon>
        <taxon>Ancylobacter</taxon>
    </lineage>
</organism>
<dbReference type="CDD" id="cd07377">
    <property type="entry name" value="WHTH_GntR"/>
    <property type="match status" value="1"/>
</dbReference>
<keyword evidence="2" id="KW-0238">DNA-binding</keyword>
<keyword evidence="7" id="KW-1185">Reference proteome</keyword>